<dbReference type="OrthoDB" id="4708870at2759"/>
<accession>A0A8H3J7D7</accession>
<dbReference type="EMBL" id="CAJPDT010000169">
    <property type="protein sequence ID" value="CAF9942118.1"/>
    <property type="molecule type" value="Genomic_DNA"/>
</dbReference>
<dbReference type="AlphaFoldDB" id="A0A8H3J7D7"/>
<proteinExistence type="predicted"/>
<name>A0A8H3J7D7_9LECA</name>
<gene>
    <name evidence="1" type="ORF">IMSHALPRED_003213</name>
</gene>
<evidence type="ECO:0000313" key="2">
    <source>
        <dbReference type="Proteomes" id="UP000664534"/>
    </source>
</evidence>
<protein>
    <submittedName>
        <fullName evidence="1">Uncharacterized protein</fullName>
    </submittedName>
</protein>
<keyword evidence="2" id="KW-1185">Reference proteome</keyword>
<sequence>MRCYEWENVVYAYGDIWQVIGATVTHFGLTINDSGLHARIKEIEGTNKKGGLRFLTRDPLAMMDLIGLDGPRYEEGFSSLDELFEWAISMPLFRRKVFERETISGKQGRRLEKRPMHSKFVTEWLPQKMNSNASNVAPEEAEQIDSRAESLIPAATSATVHDLGDKAGEESGATYLPVDERHNLLSKALLRFNKSEQYKSLLENNKERTLKDAMWTKMRRILPLQGKQLGQAMMALKALVWWNDGQPRLGLQANKSLDKIPALDADTVDQILLPWINEHWR</sequence>
<evidence type="ECO:0000313" key="1">
    <source>
        <dbReference type="EMBL" id="CAF9942118.1"/>
    </source>
</evidence>
<reference evidence="1" key="1">
    <citation type="submission" date="2021-03" db="EMBL/GenBank/DDBJ databases">
        <authorList>
            <person name="Tagirdzhanova G."/>
        </authorList>
    </citation>
    <scope>NUCLEOTIDE SEQUENCE</scope>
</reference>
<comment type="caution">
    <text evidence="1">The sequence shown here is derived from an EMBL/GenBank/DDBJ whole genome shotgun (WGS) entry which is preliminary data.</text>
</comment>
<dbReference type="Proteomes" id="UP000664534">
    <property type="component" value="Unassembled WGS sequence"/>
</dbReference>
<organism evidence="1 2">
    <name type="scientific">Imshaugia aleurites</name>
    <dbReference type="NCBI Taxonomy" id="172621"/>
    <lineage>
        <taxon>Eukaryota</taxon>
        <taxon>Fungi</taxon>
        <taxon>Dikarya</taxon>
        <taxon>Ascomycota</taxon>
        <taxon>Pezizomycotina</taxon>
        <taxon>Lecanoromycetes</taxon>
        <taxon>OSLEUM clade</taxon>
        <taxon>Lecanoromycetidae</taxon>
        <taxon>Lecanorales</taxon>
        <taxon>Lecanorineae</taxon>
        <taxon>Parmeliaceae</taxon>
        <taxon>Imshaugia</taxon>
    </lineage>
</organism>